<keyword evidence="2 6" id="KW-0698">rRNA processing</keyword>
<accession>A0ABZ1BTP5</accession>
<comment type="similarity">
    <text evidence="1 6">Belongs to the methyltransferase superfamily. RsmH family.</text>
</comment>
<dbReference type="InterPro" id="IPR023397">
    <property type="entry name" value="SAM-dep_MeTrfase_MraW_recog"/>
</dbReference>
<evidence type="ECO:0000256" key="7">
    <source>
        <dbReference type="SAM" id="MobiDB-lite"/>
    </source>
</evidence>
<dbReference type="EMBL" id="CP141614">
    <property type="protein sequence ID" value="WRP15830.1"/>
    <property type="molecule type" value="Genomic_DNA"/>
</dbReference>
<evidence type="ECO:0000256" key="2">
    <source>
        <dbReference type="ARBA" id="ARBA00022552"/>
    </source>
</evidence>
<dbReference type="SUPFAM" id="SSF53335">
    <property type="entry name" value="S-adenosyl-L-methionine-dependent methyltransferases"/>
    <property type="match status" value="1"/>
</dbReference>
<dbReference type="Gene3D" id="3.40.50.150">
    <property type="entry name" value="Vaccinia Virus protein VP39"/>
    <property type="match status" value="1"/>
</dbReference>
<evidence type="ECO:0000256" key="5">
    <source>
        <dbReference type="ARBA" id="ARBA00022691"/>
    </source>
</evidence>
<dbReference type="NCBIfam" id="TIGR00006">
    <property type="entry name" value="16S rRNA (cytosine(1402)-N(4))-methyltransferase RsmH"/>
    <property type="match status" value="1"/>
</dbReference>
<dbReference type="HAMAP" id="MF_01007">
    <property type="entry name" value="16SrRNA_methyltr_H"/>
    <property type="match status" value="1"/>
</dbReference>
<evidence type="ECO:0000256" key="1">
    <source>
        <dbReference type="ARBA" id="ARBA00010396"/>
    </source>
</evidence>
<evidence type="ECO:0000256" key="3">
    <source>
        <dbReference type="ARBA" id="ARBA00022603"/>
    </source>
</evidence>
<keyword evidence="3 6" id="KW-0489">Methyltransferase</keyword>
<evidence type="ECO:0000313" key="8">
    <source>
        <dbReference type="EMBL" id="WRP15830.1"/>
    </source>
</evidence>
<feature type="binding site" evidence="6">
    <location>
        <position position="103"/>
    </location>
    <ligand>
        <name>S-adenosyl-L-methionine</name>
        <dbReference type="ChEBI" id="CHEBI:59789"/>
    </ligand>
</feature>
<evidence type="ECO:0000313" key="9">
    <source>
        <dbReference type="Proteomes" id="UP001333102"/>
    </source>
</evidence>
<comment type="catalytic activity">
    <reaction evidence="6">
        <text>cytidine(1402) in 16S rRNA + S-adenosyl-L-methionine = N(4)-methylcytidine(1402) in 16S rRNA + S-adenosyl-L-homocysteine + H(+)</text>
        <dbReference type="Rhea" id="RHEA:42928"/>
        <dbReference type="Rhea" id="RHEA-COMP:10286"/>
        <dbReference type="Rhea" id="RHEA-COMP:10287"/>
        <dbReference type="ChEBI" id="CHEBI:15378"/>
        <dbReference type="ChEBI" id="CHEBI:57856"/>
        <dbReference type="ChEBI" id="CHEBI:59789"/>
        <dbReference type="ChEBI" id="CHEBI:74506"/>
        <dbReference type="ChEBI" id="CHEBI:82748"/>
        <dbReference type="EC" id="2.1.1.199"/>
    </reaction>
</comment>
<keyword evidence="6" id="KW-0963">Cytoplasm</keyword>
<protein>
    <recommendedName>
        <fullName evidence="6">Ribosomal RNA small subunit methyltransferase H</fullName>
        <ecNumber evidence="6">2.1.1.199</ecNumber>
    </recommendedName>
    <alternativeName>
        <fullName evidence="6">16S rRNA m(4)C1402 methyltransferase</fullName>
    </alternativeName>
    <alternativeName>
        <fullName evidence="6">rRNA (cytosine-N(4)-)-methyltransferase RsmH</fullName>
    </alternativeName>
</protein>
<evidence type="ECO:0000256" key="6">
    <source>
        <dbReference type="HAMAP-Rule" id="MF_01007"/>
    </source>
</evidence>
<dbReference type="PANTHER" id="PTHR11265:SF0">
    <property type="entry name" value="12S RRNA N4-METHYLCYTIDINE METHYLTRANSFERASE"/>
    <property type="match status" value="1"/>
</dbReference>
<dbReference type="PANTHER" id="PTHR11265">
    <property type="entry name" value="S-ADENOSYL-METHYLTRANSFERASE MRAW"/>
    <property type="match status" value="1"/>
</dbReference>
<reference evidence="9" key="1">
    <citation type="submission" date="2023-12" db="EMBL/GenBank/DDBJ databases">
        <title>Novel isolates from deep terrestrial aquifers shed light on the physiology and ecology of the class Limnochordia.</title>
        <authorList>
            <person name="Karnachuk O.V."/>
            <person name="Lukina A.P."/>
            <person name="Avakyan M.R."/>
            <person name="Kadnikov V."/>
            <person name="Begmatov S."/>
            <person name="Beletsky A.V."/>
            <person name="Mardanov A.V."/>
            <person name="Ravin N.V."/>
        </authorList>
    </citation>
    <scope>NUCLEOTIDE SEQUENCE [LARGE SCALE GENOMIC DNA]</scope>
    <source>
        <strain evidence="9">LN</strain>
    </source>
</reference>
<sequence length="315" mass="34857">MQEHEAPHRPVMVRQVVELLGPRPGGVYVDATVGAGGHARALLEREPSVRIVGLDRDPEALAVAARRLEAWRDRVVLLRADFSELEAKLRDLGLQRVDGILFDLGVSSLQLDTPGRGFTYQVDEAPLDMRMDPALPLTAADLLNRLPKERLARIFREYGEERWASRIAAFVVEARRRQPLERAGDLVACIKAAVPAAARRTGGHPARRVFQALRIAVNDELGQLERALPQAMRALREGGRLVVISFHSLEDRRVKEALRRAQSAGEPVPMRVLTRKPLTPDAAEAARNPRARSARLRAAERLAGPDRAASTKGVR</sequence>
<keyword evidence="4 6" id="KW-0808">Transferase</keyword>
<feature type="binding site" evidence="6">
    <location>
        <position position="55"/>
    </location>
    <ligand>
        <name>S-adenosyl-L-methionine</name>
        <dbReference type="ChEBI" id="CHEBI:59789"/>
    </ligand>
</feature>
<organism evidence="8 9">
    <name type="scientific">Geochorda subterranea</name>
    <dbReference type="NCBI Taxonomy" id="3109564"/>
    <lineage>
        <taxon>Bacteria</taxon>
        <taxon>Bacillati</taxon>
        <taxon>Bacillota</taxon>
        <taxon>Limnochordia</taxon>
        <taxon>Limnochordales</taxon>
        <taxon>Geochordaceae</taxon>
        <taxon>Geochorda</taxon>
    </lineage>
</organism>
<dbReference type="InterPro" id="IPR002903">
    <property type="entry name" value="RsmH"/>
</dbReference>
<dbReference type="RefSeq" id="WP_324670238.1">
    <property type="nucleotide sequence ID" value="NZ_CP141614.1"/>
</dbReference>
<dbReference type="Gene3D" id="1.10.150.170">
    <property type="entry name" value="Putative methyltransferase TM0872, insert domain"/>
    <property type="match status" value="1"/>
</dbReference>
<dbReference type="EC" id="2.1.1.199" evidence="6"/>
<dbReference type="GO" id="GO:0032259">
    <property type="term" value="P:methylation"/>
    <property type="evidence" value="ECO:0007669"/>
    <property type="project" value="UniProtKB-KW"/>
</dbReference>
<dbReference type="PIRSF" id="PIRSF004486">
    <property type="entry name" value="MraW"/>
    <property type="match status" value="1"/>
</dbReference>
<name>A0ABZ1BTP5_9FIRM</name>
<feature type="binding site" evidence="6">
    <location>
        <position position="82"/>
    </location>
    <ligand>
        <name>S-adenosyl-L-methionine</name>
        <dbReference type="ChEBI" id="CHEBI:59789"/>
    </ligand>
</feature>
<feature type="binding site" evidence="6">
    <location>
        <begin position="36"/>
        <end position="38"/>
    </location>
    <ligand>
        <name>S-adenosyl-L-methionine</name>
        <dbReference type="ChEBI" id="CHEBI:59789"/>
    </ligand>
</feature>
<keyword evidence="5 6" id="KW-0949">S-adenosyl-L-methionine</keyword>
<dbReference type="Pfam" id="PF01795">
    <property type="entry name" value="Methyltransf_5"/>
    <property type="match status" value="1"/>
</dbReference>
<feature type="region of interest" description="Disordered" evidence="7">
    <location>
        <begin position="274"/>
        <end position="315"/>
    </location>
</feature>
<feature type="binding site" evidence="6">
    <location>
        <position position="110"/>
    </location>
    <ligand>
        <name>S-adenosyl-L-methionine</name>
        <dbReference type="ChEBI" id="CHEBI:59789"/>
    </ligand>
</feature>
<dbReference type="GO" id="GO:0008168">
    <property type="term" value="F:methyltransferase activity"/>
    <property type="evidence" value="ECO:0007669"/>
    <property type="project" value="UniProtKB-KW"/>
</dbReference>
<dbReference type="SUPFAM" id="SSF81799">
    <property type="entry name" value="Putative methyltransferase TM0872, insert domain"/>
    <property type="match status" value="1"/>
</dbReference>
<proteinExistence type="inferred from homology"/>
<comment type="subcellular location">
    <subcellularLocation>
        <location evidence="6">Cytoplasm</location>
    </subcellularLocation>
</comment>
<dbReference type="Proteomes" id="UP001333102">
    <property type="component" value="Chromosome"/>
</dbReference>
<dbReference type="CDD" id="cd02440">
    <property type="entry name" value="AdoMet_MTases"/>
    <property type="match status" value="1"/>
</dbReference>
<dbReference type="InterPro" id="IPR029063">
    <property type="entry name" value="SAM-dependent_MTases_sf"/>
</dbReference>
<keyword evidence="9" id="KW-1185">Reference proteome</keyword>
<evidence type="ECO:0000256" key="4">
    <source>
        <dbReference type="ARBA" id="ARBA00022679"/>
    </source>
</evidence>
<gene>
    <name evidence="6 8" type="primary">rsmH</name>
    <name evidence="8" type="ORF">VLY81_06665</name>
</gene>
<comment type="function">
    <text evidence="6">Specifically methylates the N4 position of cytidine in position 1402 (C1402) of 16S rRNA.</text>
</comment>